<organism evidence="7 8">
    <name type="scientific">Flavobacterium caeni</name>
    <dbReference type="NCBI Taxonomy" id="490189"/>
    <lineage>
        <taxon>Bacteria</taxon>
        <taxon>Pseudomonadati</taxon>
        <taxon>Bacteroidota</taxon>
        <taxon>Flavobacteriia</taxon>
        <taxon>Flavobacteriales</taxon>
        <taxon>Flavobacteriaceae</taxon>
        <taxon>Flavobacterium</taxon>
    </lineage>
</organism>
<protein>
    <submittedName>
        <fullName evidence="7">Conserved repeat domain-containing protein/Por secretion system C-terminal sorting domain-containing protein</fullName>
    </submittedName>
</protein>
<feature type="domain" description="Secretion system C-terminal sorting" evidence="5">
    <location>
        <begin position="731"/>
        <end position="799"/>
    </location>
</feature>
<dbReference type="InterPro" id="IPR055353">
    <property type="entry name" value="DUF7619"/>
</dbReference>
<dbReference type="SUPFAM" id="SSF52058">
    <property type="entry name" value="L domain-like"/>
    <property type="match status" value="1"/>
</dbReference>
<dbReference type="STRING" id="490189.SAMN02927903_00083"/>
<evidence type="ECO:0000256" key="4">
    <source>
        <dbReference type="SAM" id="SignalP"/>
    </source>
</evidence>
<feature type="signal peptide" evidence="4">
    <location>
        <begin position="1"/>
        <end position="16"/>
    </location>
</feature>
<evidence type="ECO:0000256" key="2">
    <source>
        <dbReference type="ARBA" id="ARBA00022729"/>
    </source>
</evidence>
<dbReference type="EMBL" id="FMVF01000002">
    <property type="protein sequence ID" value="SCX79397.1"/>
    <property type="molecule type" value="Genomic_DNA"/>
</dbReference>
<dbReference type="RefSeq" id="WP_091139983.1">
    <property type="nucleotide sequence ID" value="NZ_FMVF01000002.1"/>
</dbReference>
<keyword evidence="8" id="KW-1185">Reference proteome</keyword>
<evidence type="ECO:0000259" key="6">
    <source>
        <dbReference type="Pfam" id="PF24595"/>
    </source>
</evidence>
<evidence type="ECO:0000256" key="1">
    <source>
        <dbReference type="ARBA" id="ARBA00022614"/>
    </source>
</evidence>
<dbReference type="Pfam" id="PF18962">
    <property type="entry name" value="Por_Secre_tail"/>
    <property type="match status" value="1"/>
</dbReference>
<keyword evidence="1" id="KW-0433">Leucine-rich repeat</keyword>
<proteinExistence type="predicted"/>
<dbReference type="Pfam" id="PF24595">
    <property type="entry name" value="DUF7619"/>
    <property type="match status" value="1"/>
</dbReference>
<accession>A0A1G5ANE7</accession>
<reference evidence="7 8" key="1">
    <citation type="submission" date="2016-10" db="EMBL/GenBank/DDBJ databases">
        <authorList>
            <person name="de Groot N.N."/>
        </authorList>
    </citation>
    <scope>NUCLEOTIDE SEQUENCE [LARGE SCALE GENOMIC DNA]</scope>
    <source>
        <strain evidence="7 8">CGMCC 1.7031</strain>
    </source>
</reference>
<feature type="chain" id="PRO_5011694776" evidence="4">
    <location>
        <begin position="17"/>
        <end position="801"/>
    </location>
</feature>
<dbReference type="InterPro" id="IPR052574">
    <property type="entry name" value="CDIRP"/>
</dbReference>
<dbReference type="GO" id="GO:0035591">
    <property type="term" value="F:signaling adaptor activity"/>
    <property type="evidence" value="ECO:0007669"/>
    <property type="project" value="TreeGrafter"/>
</dbReference>
<dbReference type="Proteomes" id="UP000199354">
    <property type="component" value="Unassembled WGS sequence"/>
</dbReference>
<dbReference type="PANTHER" id="PTHR47566:SF1">
    <property type="entry name" value="PROTEIN NUD1"/>
    <property type="match status" value="1"/>
</dbReference>
<dbReference type="InterPro" id="IPR026444">
    <property type="entry name" value="Secre_tail"/>
</dbReference>
<keyword evidence="3" id="KW-0677">Repeat</keyword>
<gene>
    <name evidence="7" type="ORF">SAMN02927903_00083</name>
</gene>
<dbReference type="Gene3D" id="3.80.10.10">
    <property type="entry name" value="Ribonuclease Inhibitor"/>
    <property type="match status" value="1"/>
</dbReference>
<name>A0A1G5ANE7_9FLAO</name>
<keyword evidence="2 4" id="KW-0732">Signal</keyword>
<evidence type="ECO:0000313" key="8">
    <source>
        <dbReference type="Proteomes" id="UP000199354"/>
    </source>
</evidence>
<evidence type="ECO:0000313" key="7">
    <source>
        <dbReference type="EMBL" id="SCX79397.1"/>
    </source>
</evidence>
<evidence type="ECO:0000256" key="3">
    <source>
        <dbReference type="ARBA" id="ARBA00022737"/>
    </source>
</evidence>
<dbReference type="InterPro" id="IPR032675">
    <property type="entry name" value="LRR_dom_sf"/>
</dbReference>
<dbReference type="NCBIfam" id="TIGR04183">
    <property type="entry name" value="Por_Secre_tail"/>
    <property type="match status" value="1"/>
</dbReference>
<dbReference type="AlphaFoldDB" id="A0A1G5ANE7"/>
<feature type="domain" description="DUF7619" evidence="6">
    <location>
        <begin position="581"/>
        <end position="714"/>
    </location>
</feature>
<dbReference type="PANTHER" id="PTHR47566">
    <property type="match status" value="1"/>
</dbReference>
<dbReference type="OrthoDB" id="1110367at2"/>
<sequence>MKKILFFLLFSIAAQAQIINIPDPVFKALLLAANPSLNIAKNVANPLANNVYCTIDTNANGEIEVAEAAVITALYIAHLNIEDLTGIEYFTGLKILHAQDNNFPYLDVTTMPQLITLMCSHNAITNPMDLSQCPNLRYASIYNNPIPSVNVSGLTQLTNLDIEVTQITSVDLSDLTALERFNGSFTPLGTLDFSNNPAVENIQCQQCSLTSINVANTPALDYLRVPINSLTSIDVSGSPALTTLHVGSNQISSIDVTMLPLLTTLGCSSNPITSVDVSNQSLLTSLSCGGPQLTTLFMKNGANETLTLTNATALEFICADETQLAPVQAEANADANPNVVVTSYCSFTPGGDYNTITGHISYDSDNDGCDAQDIKADYLRVNLSGAASGATYINGAGNYSFYVGAGNHTVTPQMEHPDYFHITPVSQTADFPLLDNTTLVRDFCLTANGFHPDMEIVLLPLVGARAGFDAHYQLVFRNKGNQTMTGQITVAFEGDRLDFVSASAPTASQTDNLLMWDYNNLLPFETRAINFWLAVNGPTDEPPVNDGDVLSFTAGMNFLSDDPTPYDNYFDFDQMVVNSLDPNTKTCLEGDTVTTELIGEYLHYNINFENIGTADAVNVVVKDVIDTTQFDLATLQIMYASHAVYTRLNGNIVEFIFEGINLPPSIVNPIGGHGNVLFKIKTLPTLQAGDQVSNTANIYFDYNHPIETNEARTTFQTLRRSEFKTDASVKVYPNPARRSVWVKAKSNIQSIAVFDVQGRILQTSIENKNTATLDISARSSGIYFLKITTADGIKVEQIIKE</sequence>
<evidence type="ECO:0000259" key="5">
    <source>
        <dbReference type="Pfam" id="PF18962"/>
    </source>
</evidence>